<comment type="caution">
    <text evidence="3">The sequence shown here is derived from an EMBL/GenBank/DDBJ whole genome shotgun (WGS) entry which is preliminary data.</text>
</comment>
<dbReference type="InterPro" id="IPR002740">
    <property type="entry name" value="EVE_domain"/>
</dbReference>
<name>A0A2A4X6U1_UNCAE</name>
<dbReference type="InterPro" id="IPR022996">
    <property type="entry name" value="UPF0310"/>
</dbReference>
<protein>
    <recommendedName>
        <fullName evidence="1">UPF0310 protein COB21_01305</fullName>
    </recommendedName>
</protein>
<dbReference type="EMBL" id="NVUK01000007">
    <property type="protein sequence ID" value="PCI78290.1"/>
    <property type="molecule type" value="Genomic_DNA"/>
</dbReference>
<dbReference type="AlphaFoldDB" id="A0A2A4X6U1"/>
<evidence type="ECO:0000259" key="2">
    <source>
        <dbReference type="Pfam" id="PF01878"/>
    </source>
</evidence>
<reference evidence="4" key="1">
    <citation type="submission" date="2017-08" db="EMBL/GenBank/DDBJ databases">
        <title>A dynamic microbial community with high functional redundancy inhabits the cold, oxic subseafloor aquifer.</title>
        <authorList>
            <person name="Tully B.J."/>
            <person name="Wheat C.G."/>
            <person name="Glazer B.T."/>
            <person name="Huber J.A."/>
        </authorList>
    </citation>
    <scope>NUCLEOTIDE SEQUENCE [LARGE SCALE GENOMIC DNA]</scope>
</reference>
<feature type="domain" description="EVE" evidence="2">
    <location>
        <begin position="5"/>
        <end position="132"/>
    </location>
</feature>
<evidence type="ECO:0000313" key="3">
    <source>
        <dbReference type="EMBL" id="PCI78290.1"/>
    </source>
</evidence>
<dbReference type="Pfam" id="PF01878">
    <property type="entry name" value="EVE"/>
    <property type="match status" value="1"/>
</dbReference>
<dbReference type="Gene3D" id="3.10.590.10">
    <property type="entry name" value="ph1033 like domains"/>
    <property type="match status" value="1"/>
</dbReference>
<dbReference type="HAMAP" id="MF_00771">
    <property type="entry name" value="UPF0310"/>
    <property type="match status" value="1"/>
</dbReference>
<sequence>MSKKWLGVVSKLHVEKGVQGNFACVCHGKPGPISKLKAGDWLVYYSPTTNFPEGEKCQEFTGLGQVISGEVHPIEMGVDFKPYGIDMLYKKVNTVSIAELKHALSFTQLRSWGMRLRAGLIEITDEDFNLIQAAMLADNKSTV</sequence>
<evidence type="ECO:0000313" key="4">
    <source>
        <dbReference type="Proteomes" id="UP000218775"/>
    </source>
</evidence>
<evidence type="ECO:0000256" key="1">
    <source>
        <dbReference type="HAMAP-Rule" id="MF_00771"/>
    </source>
</evidence>
<proteinExistence type="inferred from homology"/>
<organism evidence="3 4">
    <name type="scientific">Aerophobetes bacterium</name>
    <dbReference type="NCBI Taxonomy" id="2030807"/>
    <lineage>
        <taxon>Bacteria</taxon>
        <taxon>Candidatus Aerophobota</taxon>
    </lineage>
</organism>
<dbReference type="NCBIfam" id="NF002616">
    <property type="entry name" value="PRK02268.1-2"/>
    <property type="match status" value="1"/>
</dbReference>
<comment type="similarity">
    <text evidence="1">Belongs to the UPF0310 family.</text>
</comment>
<dbReference type="CDD" id="cd21132">
    <property type="entry name" value="EVE-like"/>
    <property type="match status" value="1"/>
</dbReference>
<gene>
    <name evidence="3" type="ORF">COB21_01305</name>
</gene>
<dbReference type="Proteomes" id="UP000218775">
    <property type="component" value="Unassembled WGS sequence"/>
</dbReference>
<accession>A0A2A4X6U1</accession>
<dbReference type="SUPFAM" id="SSF88697">
    <property type="entry name" value="PUA domain-like"/>
    <property type="match status" value="1"/>
</dbReference>
<dbReference type="InterPro" id="IPR015947">
    <property type="entry name" value="PUA-like_sf"/>
</dbReference>